<dbReference type="Proteomes" id="UP001193081">
    <property type="component" value="Unassembled WGS sequence"/>
</dbReference>
<evidence type="ECO:0000313" key="1">
    <source>
        <dbReference type="EMBL" id="MBP1468327.1"/>
    </source>
</evidence>
<reference evidence="1 2" key="1">
    <citation type="submission" date="2021-03" db="EMBL/GenBank/DDBJ databases">
        <authorList>
            <person name="Grouzdev D.S."/>
        </authorList>
    </citation>
    <scope>NUCLEOTIDE SEQUENCE [LARGE SCALE GENOMIC DNA]</scope>
    <source>
        <strain evidence="1 2">M50-1</strain>
    </source>
</reference>
<accession>A0ABS4DFY1</accession>
<evidence type="ECO:0008006" key="3">
    <source>
        <dbReference type="Google" id="ProtNLM"/>
    </source>
</evidence>
<comment type="caution">
    <text evidence="1">The sequence shown here is derived from an EMBL/GenBank/DDBJ whole genome shotgun (WGS) entry which is preliminary data.</text>
</comment>
<gene>
    <name evidence="1" type="ORF">EYB53_021630</name>
</gene>
<organism evidence="1 2">
    <name type="scientific">Candidatus Chloroploca mongolica</name>
    <dbReference type="NCBI Taxonomy" id="2528176"/>
    <lineage>
        <taxon>Bacteria</taxon>
        <taxon>Bacillati</taxon>
        <taxon>Chloroflexota</taxon>
        <taxon>Chloroflexia</taxon>
        <taxon>Chloroflexales</taxon>
        <taxon>Chloroflexineae</taxon>
        <taxon>Oscillochloridaceae</taxon>
        <taxon>Candidatus Chloroploca</taxon>
    </lineage>
</organism>
<keyword evidence="2" id="KW-1185">Reference proteome</keyword>
<dbReference type="RefSeq" id="WP_167857540.1">
    <property type="nucleotide sequence ID" value="NZ_SIJK02000064.1"/>
</dbReference>
<protein>
    <recommendedName>
        <fullName evidence="3">Transposase</fullName>
    </recommendedName>
</protein>
<dbReference type="EMBL" id="SIJK02000064">
    <property type="protein sequence ID" value="MBP1468327.1"/>
    <property type="molecule type" value="Genomic_DNA"/>
</dbReference>
<evidence type="ECO:0000313" key="2">
    <source>
        <dbReference type="Proteomes" id="UP001193081"/>
    </source>
</evidence>
<proteinExistence type="predicted"/>
<sequence length="45" mass="5007">MNETAIAVAQRLQASDSRTARWVGSDALRELTSAKIARHVARREL</sequence>
<name>A0ABS4DFY1_9CHLR</name>